<organism evidence="13 14">
    <name type="scientific">Luteimonas endophytica</name>
    <dbReference type="NCBI Taxonomy" id="3042023"/>
    <lineage>
        <taxon>Bacteria</taxon>
        <taxon>Pseudomonadati</taxon>
        <taxon>Pseudomonadota</taxon>
        <taxon>Gammaproteobacteria</taxon>
        <taxon>Lysobacterales</taxon>
        <taxon>Lysobacteraceae</taxon>
        <taxon>Luteimonas</taxon>
    </lineage>
</organism>
<dbReference type="InterPro" id="IPR005843">
    <property type="entry name" value="A-D-PHexomutase_C"/>
</dbReference>
<comment type="catalytic activity">
    <reaction evidence="6 8">
        <text>alpha-D-glucosamine 1-phosphate = D-glucosamine 6-phosphate</text>
        <dbReference type="Rhea" id="RHEA:23424"/>
        <dbReference type="ChEBI" id="CHEBI:58516"/>
        <dbReference type="ChEBI" id="CHEBI:58725"/>
        <dbReference type="EC" id="5.4.2.10"/>
    </reaction>
</comment>
<dbReference type="PANTHER" id="PTHR42946:SF1">
    <property type="entry name" value="PHOSPHOGLUCOMUTASE (ALPHA-D-GLUCOSE-1,6-BISPHOSPHATE-DEPENDENT)"/>
    <property type="match status" value="1"/>
</dbReference>
<evidence type="ECO:0000256" key="1">
    <source>
        <dbReference type="ARBA" id="ARBA00010231"/>
    </source>
</evidence>
<evidence type="ECO:0000313" key="13">
    <source>
        <dbReference type="EMBL" id="MDH5823454.1"/>
    </source>
</evidence>
<protein>
    <recommendedName>
        <fullName evidence="6 8">Phosphoglucosamine mutase</fullName>
        <ecNumber evidence="6 8">5.4.2.10</ecNumber>
    </recommendedName>
</protein>
<proteinExistence type="inferred from homology"/>
<dbReference type="SUPFAM" id="SSF53738">
    <property type="entry name" value="Phosphoglucomutase, first 3 domains"/>
    <property type="match status" value="3"/>
</dbReference>
<feature type="domain" description="Alpha-D-phosphohexomutase alpha/beta/alpha" evidence="12">
    <location>
        <begin position="276"/>
        <end position="383"/>
    </location>
</feature>
<dbReference type="InterPro" id="IPR036900">
    <property type="entry name" value="A-D-PHexomutase_C_sf"/>
</dbReference>
<dbReference type="EC" id="5.4.2.10" evidence="6 8"/>
<dbReference type="Gene3D" id="3.40.120.10">
    <property type="entry name" value="Alpha-D-Glucose-1,6-Bisphosphate, subunit A, domain 3"/>
    <property type="match status" value="3"/>
</dbReference>
<dbReference type="EMBL" id="JARXRM010000032">
    <property type="protein sequence ID" value="MDH5823454.1"/>
    <property type="molecule type" value="Genomic_DNA"/>
</dbReference>
<evidence type="ECO:0000256" key="3">
    <source>
        <dbReference type="ARBA" id="ARBA00022723"/>
    </source>
</evidence>
<reference evidence="13 14" key="1">
    <citation type="submission" date="2023-04" db="EMBL/GenBank/DDBJ databases">
        <title>Luteimonas endophyticus RD2P54.</title>
        <authorList>
            <person name="Sun J.-Q."/>
        </authorList>
    </citation>
    <scope>NUCLEOTIDE SEQUENCE [LARGE SCALE GENOMIC DNA]</scope>
    <source>
        <strain evidence="13 14">RD2P54</strain>
    </source>
</reference>
<dbReference type="InterPro" id="IPR005845">
    <property type="entry name" value="A-D-PHexomutase_a/b/a-II"/>
</dbReference>
<dbReference type="HAMAP" id="MF_01554_B">
    <property type="entry name" value="GlmM_B"/>
    <property type="match status" value="1"/>
</dbReference>
<accession>A0ABT6J9F4</accession>
<dbReference type="Pfam" id="PF02878">
    <property type="entry name" value="PGM_PMM_I"/>
    <property type="match status" value="1"/>
</dbReference>
<dbReference type="Proteomes" id="UP001156940">
    <property type="component" value="Unassembled WGS sequence"/>
</dbReference>
<dbReference type="InterPro" id="IPR005844">
    <property type="entry name" value="A-D-PHexomutase_a/b/a-I"/>
</dbReference>
<feature type="domain" description="Alpha-D-phosphohexomutase alpha/beta/alpha" evidence="11">
    <location>
        <begin position="176"/>
        <end position="271"/>
    </location>
</feature>
<dbReference type="InterPro" id="IPR005846">
    <property type="entry name" value="A-D-PHexomutase_a/b/a-III"/>
</dbReference>
<dbReference type="InterPro" id="IPR005841">
    <property type="entry name" value="Alpha-D-phosphohexomutase_SF"/>
</dbReference>
<feature type="domain" description="Alpha-D-phosphohexomutase C-terminal" evidence="9">
    <location>
        <begin position="392"/>
        <end position="456"/>
    </location>
</feature>
<evidence type="ECO:0000256" key="6">
    <source>
        <dbReference type="HAMAP-Rule" id="MF_01554"/>
    </source>
</evidence>
<dbReference type="PROSITE" id="PS00710">
    <property type="entry name" value="PGM_PMM"/>
    <property type="match status" value="1"/>
</dbReference>
<feature type="binding site" evidence="6">
    <location>
        <position position="259"/>
    </location>
    <ligand>
        <name>Mg(2+)</name>
        <dbReference type="ChEBI" id="CHEBI:18420"/>
    </ligand>
</feature>
<keyword evidence="4 6" id="KW-0460">Magnesium</keyword>
<evidence type="ECO:0000256" key="5">
    <source>
        <dbReference type="ARBA" id="ARBA00023235"/>
    </source>
</evidence>
<feature type="binding site" evidence="6">
    <location>
        <position position="263"/>
    </location>
    <ligand>
        <name>Mg(2+)</name>
        <dbReference type="ChEBI" id="CHEBI:18420"/>
    </ligand>
</feature>
<comment type="PTM">
    <text evidence="6">Activated by phosphorylation.</text>
</comment>
<feature type="domain" description="Alpha-D-phosphohexomutase alpha/beta/alpha" evidence="10">
    <location>
        <begin position="17"/>
        <end position="152"/>
    </location>
</feature>
<dbReference type="RefSeq" id="WP_280574646.1">
    <property type="nucleotide sequence ID" value="NZ_JARXRM010000032.1"/>
</dbReference>
<feature type="active site" description="Phosphoserine intermediate" evidence="6">
    <location>
        <position position="120"/>
    </location>
</feature>
<evidence type="ECO:0000259" key="12">
    <source>
        <dbReference type="Pfam" id="PF02880"/>
    </source>
</evidence>
<dbReference type="InterPro" id="IPR016055">
    <property type="entry name" value="A-D-PHexomutase_a/b/a-I/II/III"/>
</dbReference>
<comment type="cofactor">
    <cofactor evidence="6">
        <name>Mg(2+)</name>
        <dbReference type="ChEBI" id="CHEBI:18420"/>
    </cofactor>
    <text evidence="6">Binds 1 Mg(2+) ion per subunit.</text>
</comment>
<dbReference type="SUPFAM" id="SSF55957">
    <property type="entry name" value="Phosphoglucomutase, C-terminal domain"/>
    <property type="match status" value="1"/>
</dbReference>
<feature type="binding site" description="via phosphate group" evidence="6">
    <location>
        <position position="120"/>
    </location>
    <ligand>
        <name>Mg(2+)</name>
        <dbReference type="ChEBI" id="CHEBI:18420"/>
    </ligand>
</feature>
<evidence type="ECO:0000256" key="2">
    <source>
        <dbReference type="ARBA" id="ARBA00022553"/>
    </source>
</evidence>
<dbReference type="Pfam" id="PF02879">
    <property type="entry name" value="PGM_PMM_II"/>
    <property type="match status" value="1"/>
</dbReference>
<sequence>MTSHQSPVTSSGSAAKRRYFGTDGIRGRVGESPISADFVLRLGNAYGHALRHEEGDGWRKPFVVIGKDTRISNYMFEAALEAGLVAAGVDVELMGPMPTPAVAHLTRSLRADGGIVISASHNPHHDNGIKFFSASGEKLDDATELAIEGALEHPFRTVPSDKLGKAVRTRDAVGRYLEACKNSLPRGFDLEGMRVAMDCANGATYQIGPLVLRELGARVDAIGDDPDGLNINDGVGTTHPQALVAHVRDCGAELGIAFDGDGDRVMMVTAGGRIADGDDLLYVLANDWFDSGRLQGPVVGTVMTNYGLEQALGARGIGLVRAKVGDRYVHQALLAHGGVLGGETSGHLLCLDRAGTGDGIVSALQVLEVLKRRGITLEEALQGLRKLPQQTVNVRYGNGARPAEAPEVQAALARAQAAVEGRGRAFLRPSGTEPVVRVTVEADDAALMQRTLDDLAGTVRTAAG</sequence>
<dbReference type="GO" id="GO:0008966">
    <property type="term" value="F:phosphoglucosamine mutase activity"/>
    <property type="evidence" value="ECO:0007669"/>
    <property type="project" value="UniProtKB-EC"/>
</dbReference>
<evidence type="ECO:0000259" key="9">
    <source>
        <dbReference type="Pfam" id="PF00408"/>
    </source>
</evidence>
<dbReference type="NCBIfam" id="NF008139">
    <property type="entry name" value="PRK10887.1"/>
    <property type="match status" value="1"/>
</dbReference>
<feature type="modified residue" description="Phosphoserine" evidence="6">
    <location>
        <position position="120"/>
    </location>
</feature>
<keyword evidence="3 6" id="KW-0479">Metal-binding</keyword>
<evidence type="ECO:0000313" key="14">
    <source>
        <dbReference type="Proteomes" id="UP001156940"/>
    </source>
</evidence>
<comment type="function">
    <text evidence="6 8">Catalyzes the conversion of glucosamine-6-phosphate to glucosamine-1-phosphate.</text>
</comment>
<dbReference type="PANTHER" id="PTHR42946">
    <property type="entry name" value="PHOSPHOHEXOSE MUTASE"/>
    <property type="match status" value="1"/>
</dbReference>
<keyword evidence="2 6" id="KW-0597">Phosphoprotein</keyword>
<keyword evidence="14" id="KW-1185">Reference proteome</keyword>
<dbReference type="Gene3D" id="3.30.310.50">
    <property type="entry name" value="Alpha-D-phosphohexomutase, C-terminal domain"/>
    <property type="match status" value="1"/>
</dbReference>
<dbReference type="InterPro" id="IPR050060">
    <property type="entry name" value="Phosphoglucosamine_mutase"/>
</dbReference>
<dbReference type="CDD" id="cd05802">
    <property type="entry name" value="GlmM"/>
    <property type="match status" value="1"/>
</dbReference>
<comment type="caution">
    <text evidence="13">The sequence shown here is derived from an EMBL/GenBank/DDBJ whole genome shotgun (WGS) entry which is preliminary data.</text>
</comment>
<keyword evidence="5 6" id="KW-0413">Isomerase</keyword>
<dbReference type="Pfam" id="PF02880">
    <property type="entry name" value="PGM_PMM_III"/>
    <property type="match status" value="1"/>
</dbReference>
<evidence type="ECO:0000259" key="11">
    <source>
        <dbReference type="Pfam" id="PF02879"/>
    </source>
</evidence>
<dbReference type="PRINTS" id="PR00509">
    <property type="entry name" value="PGMPMM"/>
</dbReference>
<evidence type="ECO:0000259" key="10">
    <source>
        <dbReference type="Pfam" id="PF02878"/>
    </source>
</evidence>
<gene>
    <name evidence="6 13" type="primary">glmM</name>
    <name evidence="13" type="ORF">QFW77_10695</name>
</gene>
<dbReference type="InterPro" id="IPR016066">
    <property type="entry name" value="A-D-PHexomutase_CS"/>
</dbReference>
<dbReference type="Pfam" id="PF00408">
    <property type="entry name" value="PGM_PMM_IV"/>
    <property type="match status" value="1"/>
</dbReference>
<evidence type="ECO:0000256" key="7">
    <source>
        <dbReference type="RuleBase" id="RU004326"/>
    </source>
</evidence>
<dbReference type="NCBIfam" id="TIGR01455">
    <property type="entry name" value="glmM"/>
    <property type="match status" value="1"/>
</dbReference>
<evidence type="ECO:0000256" key="8">
    <source>
        <dbReference type="RuleBase" id="RU004327"/>
    </source>
</evidence>
<feature type="binding site" evidence="6">
    <location>
        <position position="261"/>
    </location>
    <ligand>
        <name>Mg(2+)</name>
        <dbReference type="ChEBI" id="CHEBI:18420"/>
    </ligand>
</feature>
<evidence type="ECO:0000256" key="4">
    <source>
        <dbReference type="ARBA" id="ARBA00022842"/>
    </source>
</evidence>
<name>A0ABT6J9F4_9GAMM</name>
<dbReference type="InterPro" id="IPR006352">
    <property type="entry name" value="GlmM_bact"/>
</dbReference>
<comment type="similarity">
    <text evidence="1 6 7">Belongs to the phosphohexose mutase family.</text>
</comment>